<evidence type="ECO:0000256" key="1">
    <source>
        <dbReference type="ARBA" id="ARBA00004496"/>
    </source>
</evidence>
<dbReference type="Pfam" id="PF01608">
    <property type="entry name" value="I_LWEQ"/>
    <property type="match status" value="1"/>
</dbReference>
<evidence type="ECO:0000259" key="8">
    <source>
        <dbReference type="PROSITE" id="PS50945"/>
    </source>
</evidence>
<dbReference type="InParanoid" id="A0A1D2VG93"/>
<dbReference type="InterPro" id="IPR035964">
    <property type="entry name" value="I/LWEQ_dom_sf"/>
</dbReference>
<evidence type="ECO:0000256" key="5">
    <source>
        <dbReference type="SAM" id="Coils"/>
    </source>
</evidence>
<feature type="domain" description="ENTH" evidence="7">
    <location>
        <begin position="1"/>
        <end position="127"/>
    </location>
</feature>
<organism evidence="9 10">
    <name type="scientific">Ascoidea rubescens DSM 1968</name>
    <dbReference type="NCBI Taxonomy" id="1344418"/>
    <lineage>
        <taxon>Eukaryota</taxon>
        <taxon>Fungi</taxon>
        <taxon>Dikarya</taxon>
        <taxon>Ascomycota</taxon>
        <taxon>Saccharomycotina</taxon>
        <taxon>Saccharomycetes</taxon>
        <taxon>Ascoideaceae</taxon>
        <taxon>Ascoidea</taxon>
    </lineage>
</organism>
<keyword evidence="4" id="KW-0009">Actin-binding</keyword>
<dbReference type="GO" id="GO:0000147">
    <property type="term" value="P:actin cortical patch assembly"/>
    <property type="evidence" value="ECO:0007669"/>
    <property type="project" value="EnsemblFungi"/>
</dbReference>
<dbReference type="SMART" id="SM00273">
    <property type="entry name" value="ENTH"/>
    <property type="match status" value="1"/>
</dbReference>
<comment type="similarity">
    <text evidence="2">Belongs to the SLA2 family.</text>
</comment>
<dbReference type="EMBL" id="KV454481">
    <property type="protein sequence ID" value="ODV60619.1"/>
    <property type="molecule type" value="Genomic_DNA"/>
</dbReference>
<dbReference type="PANTHER" id="PTHR10407:SF15">
    <property type="entry name" value="HUNTINGTIN INTERACTING PROTEIN 1"/>
    <property type="match status" value="1"/>
</dbReference>
<dbReference type="InterPro" id="IPR030224">
    <property type="entry name" value="Sla2_fam"/>
</dbReference>
<dbReference type="GeneID" id="30966947"/>
<dbReference type="STRING" id="1344418.A0A1D2VG93"/>
<dbReference type="SUPFAM" id="SSF48464">
    <property type="entry name" value="ENTH/VHS domain"/>
    <property type="match status" value="1"/>
</dbReference>
<comment type="subcellular location">
    <subcellularLocation>
        <location evidence="1">Cytoplasm</location>
    </subcellularLocation>
</comment>
<dbReference type="Proteomes" id="UP000095038">
    <property type="component" value="Unassembled WGS sequence"/>
</dbReference>
<evidence type="ECO:0000256" key="4">
    <source>
        <dbReference type="ARBA" id="ARBA00023203"/>
    </source>
</evidence>
<dbReference type="GO" id="GO:0080025">
    <property type="term" value="F:phosphatidylinositol-3,5-bisphosphate binding"/>
    <property type="evidence" value="ECO:0007669"/>
    <property type="project" value="TreeGrafter"/>
</dbReference>
<keyword evidence="10" id="KW-1185">Reference proteome</keyword>
<evidence type="ECO:0000313" key="10">
    <source>
        <dbReference type="Proteomes" id="UP000095038"/>
    </source>
</evidence>
<dbReference type="RefSeq" id="XP_020046926.1">
    <property type="nucleotide sequence ID" value="XM_020193311.1"/>
</dbReference>
<dbReference type="InterPro" id="IPR002558">
    <property type="entry name" value="ILWEQ_dom"/>
</dbReference>
<sequence>MSSIFNSVKKATSLEESAPKRKHVRNCIVYSWDHKDSKVFWDDLRRLPILNDEVQSFKALILIHKLLQEGHPVCLRDALRNINWIDSVGKIYGNTGDGIKGYGRLLREYVVFLLKKLNFHKMYKSFNGVFEYEDYISLQTVSDPNEGYEAILELMNLQDSIDDFQKLIFASISDNKRSECKISALVPLLTESYGIYKFVTSMLRALYKSSDSYEALQPLKARYAQQHSRLYEFYADCMAIRYLSSIVTVPKLKFDPPSIAEPNNDSSLNLPPIREKTPSPTVSSTPQPPSPEPQNSIFDAQKSRGFDDGADDNDIFPNVQSNFASIFTAPEPIQIQPIQPIQTVQPVIDQQQQYQLVASQQRIIDLESQLFSIQQRFQADQLMLQQYDSKVKDLESQLQLASDYSSKTNNDNSQLIANMNNQLSIWKKKYDSLAKLYSELREEHLKLLSQFKILQKKAASAQEIINKSNKLEKDLAAKNIELANLIKQRDAARVELSRVKNDNNNTRNNPTILSLDNEVNSLKEQLIEESDRSNQYLIEIHNYKDQIDALQNKLNSIDEQSLKSRLLEKEDDVLILQQSVDDTLNKLAELQDEHEIQLIAMVDEQLHKVGDIIDIVLSTAIENIRNEIFELDSPTPAKQISTPSYALSVLEKSSSSLNDFTTLFNDFLIDGANGDPSAIVISIYDFFNSISTVISTGKSIITLTNEKDLGQNLFDDYKYVGQVVIDFLESVKLSELRLLETEEDKADKVIDGNFSVNKAIKDLEDSLDKLTPKLKMPENLDELVDQKINDAVNSVIEGSKFLNKIIENPDKLKVSSVDIQVSKAILSSTIFLTDAISALLQAAARCQDEIASSGKYKSRNEFYKKNNKWTQGLISAANSVATSTSYLIKTADGLINNSNSFEELIVASNGVVSSTVQLVASSKVRIAQMSKSQDDLEQAGTKVNSASKALVNKVKSLLGSQEPKDNVDYSKFSGHQLKTTEMEQQIEILKLENALDNARKKLGQIRIYSYHDDSDEE</sequence>
<dbReference type="Gene3D" id="1.25.40.90">
    <property type="match status" value="1"/>
</dbReference>
<evidence type="ECO:0000259" key="7">
    <source>
        <dbReference type="PROSITE" id="PS50942"/>
    </source>
</evidence>
<dbReference type="GO" id="GO:0030479">
    <property type="term" value="C:actin cortical patch"/>
    <property type="evidence" value="ECO:0007669"/>
    <property type="project" value="EnsemblFungi"/>
</dbReference>
<dbReference type="PROSITE" id="PS50942">
    <property type="entry name" value="ENTH"/>
    <property type="match status" value="1"/>
</dbReference>
<evidence type="ECO:0000313" key="9">
    <source>
        <dbReference type="EMBL" id="ODV60619.1"/>
    </source>
</evidence>
<feature type="coiled-coil region" evidence="5">
    <location>
        <begin position="384"/>
        <end position="593"/>
    </location>
</feature>
<dbReference type="GO" id="GO:0032051">
    <property type="term" value="F:clathrin light chain binding"/>
    <property type="evidence" value="ECO:0007669"/>
    <property type="project" value="TreeGrafter"/>
</dbReference>
<dbReference type="GO" id="GO:0051015">
    <property type="term" value="F:actin filament binding"/>
    <property type="evidence" value="ECO:0007669"/>
    <property type="project" value="TreeGrafter"/>
</dbReference>
<dbReference type="GO" id="GO:0048268">
    <property type="term" value="P:clathrin coat assembly"/>
    <property type="evidence" value="ECO:0007669"/>
    <property type="project" value="TreeGrafter"/>
</dbReference>
<dbReference type="GO" id="GO:0000131">
    <property type="term" value="C:incipient cellular bud site"/>
    <property type="evidence" value="ECO:0007669"/>
    <property type="project" value="EnsemblFungi"/>
</dbReference>
<proteinExistence type="inferred from homology"/>
<dbReference type="GO" id="GO:0006897">
    <property type="term" value="P:endocytosis"/>
    <property type="evidence" value="ECO:0007669"/>
    <property type="project" value="EnsemblFungi"/>
</dbReference>
<gene>
    <name evidence="9" type="ORF">ASCRUDRAFT_76017</name>
</gene>
<dbReference type="SMART" id="SM00307">
    <property type="entry name" value="ILWEQ"/>
    <property type="match status" value="1"/>
</dbReference>
<keyword evidence="5" id="KW-0175">Coiled coil</keyword>
<accession>A0A1D2VG93</accession>
<evidence type="ECO:0000256" key="3">
    <source>
        <dbReference type="ARBA" id="ARBA00022490"/>
    </source>
</evidence>
<dbReference type="GO" id="GO:0007015">
    <property type="term" value="P:actin filament organization"/>
    <property type="evidence" value="ECO:0007669"/>
    <property type="project" value="EnsemblFungi"/>
</dbReference>
<dbReference type="GO" id="GO:0034316">
    <property type="term" value="P:negative regulation of Arp2/3 complex-mediated actin nucleation"/>
    <property type="evidence" value="ECO:0007669"/>
    <property type="project" value="EnsemblFungi"/>
</dbReference>
<dbReference type="InterPro" id="IPR008942">
    <property type="entry name" value="ENTH_VHS"/>
</dbReference>
<name>A0A1D2VG93_9ASCO</name>
<dbReference type="PROSITE" id="PS50945">
    <property type="entry name" value="I_LWEQ"/>
    <property type="match status" value="1"/>
</dbReference>
<dbReference type="GO" id="GO:0030136">
    <property type="term" value="C:clathrin-coated vesicle"/>
    <property type="evidence" value="ECO:0007669"/>
    <property type="project" value="TreeGrafter"/>
</dbReference>
<protein>
    <submittedName>
        <fullName evidence="9">ANTH-domain-containing protein</fullName>
    </submittedName>
</protein>
<dbReference type="Pfam" id="PF07651">
    <property type="entry name" value="ANTH"/>
    <property type="match status" value="1"/>
</dbReference>
<dbReference type="FunCoup" id="A0A1D2VG93">
    <property type="interactions" value="248"/>
</dbReference>
<dbReference type="OrthoDB" id="10262320at2759"/>
<keyword evidence="3" id="KW-0963">Cytoplasm</keyword>
<evidence type="ECO:0000256" key="6">
    <source>
        <dbReference type="SAM" id="MobiDB-lite"/>
    </source>
</evidence>
<feature type="region of interest" description="Disordered" evidence="6">
    <location>
        <begin position="258"/>
        <end position="314"/>
    </location>
</feature>
<dbReference type="InterPro" id="IPR013809">
    <property type="entry name" value="ENTH"/>
</dbReference>
<dbReference type="Gene3D" id="1.20.1410.10">
    <property type="entry name" value="I/LWEQ domain"/>
    <property type="match status" value="1"/>
</dbReference>
<dbReference type="GO" id="GO:0043325">
    <property type="term" value="F:phosphatidylinositol-3,4-bisphosphate binding"/>
    <property type="evidence" value="ECO:0007669"/>
    <property type="project" value="TreeGrafter"/>
</dbReference>
<reference evidence="10" key="1">
    <citation type="submission" date="2016-05" db="EMBL/GenBank/DDBJ databases">
        <title>Comparative genomics of biotechnologically important yeasts.</title>
        <authorList>
            <consortium name="DOE Joint Genome Institute"/>
            <person name="Riley R."/>
            <person name="Haridas S."/>
            <person name="Wolfe K.H."/>
            <person name="Lopes M.R."/>
            <person name="Hittinger C.T."/>
            <person name="Goker M."/>
            <person name="Salamov A."/>
            <person name="Wisecaver J."/>
            <person name="Long T.M."/>
            <person name="Aerts A.L."/>
            <person name="Barry K."/>
            <person name="Choi C."/>
            <person name="Clum A."/>
            <person name="Coughlan A.Y."/>
            <person name="Deshpande S."/>
            <person name="Douglass A.P."/>
            <person name="Hanson S.J."/>
            <person name="Klenk H.-P."/>
            <person name="Labutti K."/>
            <person name="Lapidus A."/>
            <person name="Lindquist E."/>
            <person name="Lipzen A."/>
            <person name="Meier-Kolthoff J.P."/>
            <person name="Ohm R.A."/>
            <person name="Otillar R.P."/>
            <person name="Pangilinan J."/>
            <person name="Peng Y."/>
            <person name="Rokas A."/>
            <person name="Rosa C.A."/>
            <person name="Scheuner C."/>
            <person name="Sibirny A.A."/>
            <person name="Slot J.C."/>
            <person name="Stielow J.B."/>
            <person name="Sun H."/>
            <person name="Kurtzman C.P."/>
            <person name="Blackwell M."/>
            <person name="Grigoriev I.V."/>
            <person name="Jeffries T.W."/>
        </authorList>
    </citation>
    <scope>NUCLEOTIDE SEQUENCE [LARGE SCALE GENOMIC DNA]</scope>
    <source>
        <strain evidence="10">DSM 1968</strain>
    </source>
</reference>
<dbReference type="InterPro" id="IPR011417">
    <property type="entry name" value="ANTH_dom"/>
</dbReference>
<evidence type="ECO:0000256" key="2">
    <source>
        <dbReference type="ARBA" id="ARBA00010135"/>
    </source>
</evidence>
<feature type="domain" description="I/LWEQ" evidence="8">
    <location>
        <begin position="772"/>
        <end position="1013"/>
    </location>
</feature>
<dbReference type="AlphaFoldDB" id="A0A1D2VG93"/>
<dbReference type="PANTHER" id="PTHR10407">
    <property type="entry name" value="HUNTINGTIN INTERACTING PROTEIN 1"/>
    <property type="match status" value="1"/>
</dbReference>
<dbReference type="SUPFAM" id="SSF109885">
    <property type="entry name" value="I/LWEQ domain"/>
    <property type="match status" value="1"/>
</dbReference>
<dbReference type="GO" id="GO:0035615">
    <property type="term" value="F:clathrin adaptor activity"/>
    <property type="evidence" value="ECO:0007669"/>
    <property type="project" value="TreeGrafter"/>
</dbReference>